<dbReference type="Proteomes" id="UP000010473">
    <property type="component" value="Plasmid pSTA7437.02"/>
</dbReference>
<sequence>MTTVNYTPDPNRKPQLTEEQELRIAELEDEDIDYSDIPELDDDFWKNAKPVMPDLTKPVTLRVKQSVIEYFQANGKKGYQSRMNAVLESYVKAQQTNNNE</sequence>
<organism evidence="1 2">
    <name type="scientific">Stanieria cyanosphaera (strain ATCC 29371 / PCC 7437)</name>
    <dbReference type="NCBI Taxonomy" id="111780"/>
    <lineage>
        <taxon>Bacteria</taxon>
        <taxon>Bacillati</taxon>
        <taxon>Cyanobacteriota</taxon>
        <taxon>Cyanophyceae</taxon>
        <taxon>Pleurocapsales</taxon>
        <taxon>Dermocarpellaceae</taxon>
        <taxon>Stanieria</taxon>
    </lineage>
</organism>
<evidence type="ECO:0000313" key="2">
    <source>
        <dbReference type="Proteomes" id="UP000010473"/>
    </source>
</evidence>
<protein>
    <recommendedName>
        <fullName evidence="3">Cytoplasmic protein</fullName>
    </recommendedName>
</protein>
<dbReference type="OrthoDB" id="9796641at2"/>
<name>K9Y0J6_STAC7</name>
<accession>K9Y0J6</accession>
<dbReference type="InterPro" id="IPR025528">
    <property type="entry name" value="BrnA_antitoxin"/>
</dbReference>
<gene>
    <name evidence="1" type="ordered locus">Sta7437_4830</name>
</gene>
<dbReference type="KEGG" id="scs:Sta7437_4830"/>
<evidence type="ECO:0000313" key="1">
    <source>
        <dbReference type="EMBL" id="AFZ38263.1"/>
    </source>
</evidence>
<geneLocation type="plasmid" evidence="1 2">
    <name>pSTA7437.02</name>
</geneLocation>
<dbReference type="HOGENOM" id="CLU_140900_1_2_3"/>
<dbReference type="RefSeq" id="WP_015195640.1">
    <property type="nucleotide sequence ID" value="NC_019749.1"/>
</dbReference>
<dbReference type="AlphaFoldDB" id="K9Y0J6"/>
<keyword evidence="1" id="KW-0614">Plasmid</keyword>
<evidence type="ECO:0008006" key="3">
    <source>
        <dbReference type="Google" id="ProtNLM"/>
    </source>
</evidence>
<keyword evidence="2" id="KW-1185">Reference proteome</keyword>
<reference evidence="2" key="1">
    <citation type="journal article" date="2013" name="Proc. Natl. Acad. Sci. U.S.A.">
        <title>Improving the coverage of the cyanobacterial phylum using diversity-driven genome sequencing.</title>
        <authorList>
            <person name="Shih P.M."/>
            <person name="Wu D."/>
            <person name="Latifi A."/>
            <person name="Axen S.D."/>
            <person name="Fewer D.P."/>
            <person name="Talla E."/>
            <person name="Calteau A."/>
            <person name="Cai F."/>
            <person name="Tandeau de Marsac N."/>
            <person name="Rippka R."/>
            <person name="Herdman M."/>
            <person name="Sivonen K."/>
            <person name="Coursin T."/>
            <person name="Laurent T."/>
            <person name="Goodwin L."/>
            <person name="Nolan M."/>
            <person name="Davenport K.W."/>
            <person name="Han C.S."/>
            <person name="Rubin E.M."/>
            <person name="Eisen J.A."/>
            <person name="Woyke T."/>
            <person name="Gugger M."/>
            <person name="Kerfeld C.A."/>
        </authorList>
    </citation>
    <scope>NUCLEOTIDE SEQUENCE [LARGE SCALE GENOMIC DNA]</scope>
    <source>
        <strain evidence="2">ATCC 29371 / PCC 7437</strain>
        <plasmid evidence="2">Plasmid pSTA7437.02</plasmid>
    </source>
</reference>
<dbReference type="Pfam" id="PF14384">
    <property type="entry name" value="BrnA_antitoxin"/>
    <property type="match status" value="1"/>
</dbReference>
<proteinExistence type="predicted"/>
<dbReference type="EMBL" id="CP003655">
    <property type="protein sequence ID" value="AFZ38263.1"/>
    <property type="molecule type" value="Genomic_DNA"/>
</dbReference>
<dbReference type="PATRIC" id="fig|111780.3.peg.4992"/>